<dbReference type="Proteomes" id="UP000010729">
    <property type="component" value="Unassembled WGS sequence"/>
</dbReference>
<evidence type="ECO:0000313" key="1">
    <source>
        <dbReference type="EMBL" id="EMY35537.1"/>
    </source>
</evidence>
<dbReference type="InterPro" id="IPR029016">
    <property type="entry name" value="GAF-like_dom_sf"/>
</dbReference>
<dbReference type="SUPFAM" id="SSF55781">
    <property type="entry name" value="GAF domain-like"/>
    <property type="match status" value="1"/>
</dbReference>
<name>N1V608_9MICC</name>
<reference evidence="1 2" key="1">
    <citation type="journal article" date="2013" name="Genome Announc.">
        <title>Draft Genome Sequence of Arthrobacter crystallopoietes Strain BAB-32, Revealing Genes for Bioremediation.</title>
        <authorList>
            <person name="Joshi M.N."/>
            <person name="Pandit A.S."/>
            <person name="Sharma A."/>
            <person name="Pandya R.V."/>
            <person name="Desai S.M."/>
            <person name="Saxena A.K."/>
            <person name="Bagatharia S.B."/>
        </authorList>
    </citation>
    <scope>NUCLEOTIDE SEQUENCE [LARGE SCALE GENOMIC DNA]</scope>
    <source>
        <strain evidence="1 2">BAB-32</strain>
    </source>
</reference>
<protein>
    <submittedName>
        <fullName evidence="1">Uncharacterized protein</fullName>
    </submittedName>
</protein>
<gene>
    <name evidence="1" type="ORF">D477_003803</name>
</gene>
<dbReference type="EMBL" id="ANPE02000070">
    <property type="protein sequence ID" value="EMY35537.1"/>
    <property type="molecule type" value="Genomic_DNA"/>
</dbReference>
<keyword evidence="2" id="KW-1185">Reference proteome</keyword>
<sequence length="97" mass="9911">MAFGAFGSGWTSADIHRELGPEAVNEVANVLENGFATNIGESVTDVAAVAVGVEISGRMVAALSIGGPRARIEPRLMDAAGLAHELLVLKGLSSLPL</sequence>
<dbReference type="AlphaFoldDB" id="N1V608"/>
<comment type="caution">
    <text evidence="1">The sequence shown here is derived from an EMBL/GenBank/DDBJ whole genome shotgun (WGS) entry which is preliminary data.</text>
</comment>
<organism evidence="1 2">
    <name type="scientific">Arthrobacter crystallopoietes BAB-32</name>
    <dbReference type="NCBI Taxonomy" id="1246476"/>
    <lineage>
        <taxon>Bacteria</taxon>
        <taxon>Bacillati</taxon>
        <taxon>Actinomycetota</taxon>
        <taxon>Actinomycetes</taxon>
        <taxon>Micrococcales</taxon>
        <taxon>Micrococcaceae</taxon>
        <taxon>Crystallibacter</taxon>
    </lineage>
</organism>
<evidence type="ECO:0000313" key="2">
    <source>
        <dbReference type="Proteomes" id="UP000010729"/>
    </source>
</evidence>
<dbReference type="Gene3D" id="3.30.450.40">
    <property type="match status" value="1"/>
</dbReference>
<proteinExistence type="predicted"/>
<accession>N1V608</accession>